<feature type="compositionally biased region" description="Polar residues" evidence="2">
    <location>
        <begin position="442"/>
        <end position="461"/>
    </location>
</feature>
<feature type="region of interest" description="Disordered" evidence="2">
    <location>
        <begin position="590"/>
        <end position="867"/>
    </location>
</feature>
<dbReference type="InterPro" id="IPR027267">
    <property type="entry name" value="AH/BAR_dom_sf"/>
</dbReference>
<feature type="compositionally biased region" description="Basic and acidic residues" evidence="2">
    <location>
        <begin position="881"/>
        <end position="895"/>
    </location>
</feature>
<feature type="region of interest" description="Disordered" evidence="2">
    <location>
        <begin position="198"/>
        <end position="527"/>
    </location>
</feature>
<feature type="compositionally biased region" description="Low complexity" evidence="2">
    <location>
        <begin position="683"/>
        <end position="701"/>
    </location>
</feature>
<protein>
    <submittedName>
        <fullName evidence="3">Uncharacterized protein</fullName>
    </submittedName>
</protein>
<organism evidence="3 4">
    <name type="scientific">Schizophyllum amplum</name>
    <dbReference type="NCBI Taxonomy" id="97359"/>
    <lineage>
        <taxon>Eukaryota</taxon>
        <taxon>Fungi</taxon>
        <taxon>Dikarya</taxon>
        <taxon>Basidiomycota</taxon>
        <taxon>Agaricomycotina</taxon>
        <taxon>Agaricomycetes</taxon>
        <taxon>Agaricomycetidae</taxon>
        <taxon>Agaricales</taxon>
        <taxon>Schizophyllaceae</taxon>
        <taxon>Schizophyllum</taxon>
    </lineage>
</organism>
<evidence type="ECO:0000313" key="3">
    <source>
        <dbReference type="EMBL" id="TRM64253.1"/>
    </source>
</evidence>
<feature type="coiled-coil region" evidence="1">
    <location>
        <begin position="71"/>
        <end position="105"/>
    </location>
</feature>
<feature type="compositionally biased region" description="Low complexity" evidence="2">
    <location>
        <begin position="225"/>
        <end position="244"/>
    </location>
</feature>
<evidence type="ECO:0000256" key="2">
    <source>
        <dbReference type="SAM" id="MobiDB-lite"/>
    </source>
</evidence>
<keyword evidence="1" id="KW-0175">Coiled coil</keyword>
<proteinExistence type="predicted"/>
<gene>
    <name evidence="3" type="ORF">BD626DRAFT_491230</name>
</gene>
<feature type="compositionally biased region" description="Polar residues" evidence="2">
    <location>
        <begin position="310"/>
        <end position="321"/>
    </location>
</feature>
<feature type="compositionally biased region" description="Polar residues" evidence="2">
    <location>
        <begin position="288"/>
        <end position="298"/>
    </location>
</feature>
<evidence type="ECO:0000313" key="4">
    <source>
        <dbReference type="Proteomes" id="UP000320762"/>
    </source>
</evidence>
<feature type="compositionally biased region" description="Basic and acidic residues" evidence="2">
    <location>
        <begin position="333"/>
        <end position="342"/>
    </location>
</feature>
<dbReference type="OrthoDB" id="3358861at2759"/>
<evidence type="ECO:0000256" key="1">
    <source>
        <dbReference type="SAM" id="Coils"/>
    </source>
</evidence>
<comment type="caution">
    <text evidence="3">The sequence shown here is derived from an EMBL/GenBank/DDBJ whole genome shotgun (WGS) entry which is preliminary data.</text>
</comment>
<accession>A0A550CHJ0</accession>
<feature type="compositionally biased region" description="Low complexity" evidence="2">
    <location>
        <begin position="789"/>
        <end position="809"/>
    </location>
</feature>
<feature type="region of interest" description="Disordered" evidence="2">
    <location>
        <begin position="881"/>
        <end position="903"/>
    </location>
</feature>
<feature type="compositionally biased region" description="Basic residues" evidence="2">
    <location>
        <begin position="389"/>
        <end position="398"/>
    </location>
</feature>
<feature type="compositionally biased region" description="Polar residues" evidence="2">
    <location>
        <begin position="472"/>
        <end position="494"/>
    </location>
</feature>
<dbReference type="Gene3D" id="1.20.1270.60">
    <property type="entry name" value="Arfaptin homology (AH) domain/BAR domain"/>
    <property type="match status" value="1"/>
</dbReference>
<feature type="coiled-coil region" evidence="1">
    <location>
        <begin position="140"/>
        <end position="167"/>
    </location>
</feature>
<dbReference type="Proteomes" id="UP000320762">
    <property type="component" value="Unassembled WGS sequence"/>
</dbReference>
<dbReference type="EMBL" id="VDMD01000007">
    <property type="protein sequence ID" value="TRM64253.1"/>
    <property type="molecule type" value="Genomic_DNA"/>
</dbReference>
<feature type="compositionally biased region" description="Pro residues" evidence="2">
    <location>
        <begin position="702"/>
        <end position="715"/>
    </location>
</feature>
<keyword evidence="4" id="KW-1185">Reference proteome</keyword>
<feature type="compositionally biased region" description="Basic and acidic residues" evidence="2">
    <location>
        <begin position="766"/>
        <end position="783"/>
    </location>
</feature>
<dbReference type="AlphaFoldDB" id="A0A550CHJ0"/>
<sequence length="921" mass="98427">MVHRSTDSRLLTSLISSEKDYCKSLEGALSCGHASLASFSAYAAASPPHISTIILSVANVFIGAQDALKRYAFAVEEWKELLVQLKELEDEVANIIRDREILITRLIKVSKSSSTRDSILSNSSPSSSLNDLSSLGSHKLNRAQTELQACEAQLALKERELEASRTRVITRGLSIRCKGLLECGWLWSEKGKEGLGILDVGSPNQHEKPLPDPGSLTIPHHIRGPSSDASSTNSTLSPSQSASQIDIPGSIPPAHAISPGFVPSPPVSFPSSQSSHVLSRRITEESLQDNASTTSSEDASQEVEVVENPRFSNGKPNNSKRNSLKAVAPALVAREKARERKVSSSAPASPATTKSGFLGSIRGLFRSQTGSSRSSNVSNDSDDEIRQPSRLRRDKGRNRPAAPTFESPSPAPAPSRPSAARKRSMSATPKFRTAAEDRTPGSGASSLSRNDSLTSAVSAPATSGRRAGGMTASASSPLSRSLVTTVNHQKSGSFDDSDMRPAVARAEQLRQKAQRRTTVPQNFSASISEGSSSLMSIVEDVARERRGWERRDSVGTSAAAPVSMAKTGDGMLEAIRAPPSLGRKELEALTTTPTRHSGLKSYSETHLVTPTASRVPLVRTPLPPKTPLRSAMRKPSTASQGGSPSRSASPPARSPSPPARQEPRSNATPLAHRQTPSTDSSRTASPLPATPAALPIPTAPKFVPPEDPAPPPPRPDNVNTANGRDFGYDDDDVSSISSYETGHESWESDSDASTATLPGRPLQEIVVERPNHFERPAHSEQAERPSTPPRSSQQRPPTPTTPATLPSASVTDLPAGGVASAPTSTEDASDESMATAAPTRRRKSVRVSLRPTFSPTPPAIEEDEREPWNLGYAGAKADVVNERSSRAPRVKKDQDVWEDSSDEDVEYATARRMLNRLKGKK</sequence>
<feature type="compositionally biased region" description="Polar residues" evidence="2">
    <location>
        <begin position="590"/>
        <end position="612"/>
    </location>
</feature>
<dbReference type="STRING" id="97359.A0A550CHJ0"/>
<name>A0A550CHJ0_9AGAR</name>
<feature type="compositionally biased region" description="Low complexity" evidence="2">
    <location>
        <begin position="638"/>
        <end position="651"/>
    </location>
</feature>
<reference evidence="3 4" key="1">
    <citation type="journal article" date="2019" name="New Phytol.">
        <title>Comparative genomics reveals unique wood-decay strategies and fruiting body development in the Schizophyllaceae.</title>
        <authorList>
            <person name="Almasi E."/>
            <person name="Sahu N."/>
            <person name="Krizsan K."/>
            <person name="Balint B."/>
            <person name="Kovacs G.M."/>
            <person name="Kiss B."/>
            <person name="Cseklye J."/>
            <person name="Drula E."/>
            <person name="Henrissat B."/>
            <person name="Nagy I."/>
            <person name="Chovatia M."/>
            <person name="Adam C."/>
            <person name="LaButti K."/>
            <person name="Lipzen A."/>
            <person name="Riley R."/>
            <person name="Grigoriev I.V."/>
            <person name="Nagy L.G."/>
        </authorList>
    </citation>
    <scope>NUCLEOTIDE SEQUENCE [LARGE SCALE GENOMIC DNA]</scope>
    <source>
        <strain evidence="3 4">NL-1724</strain>
    </source>
</reference>